<evidence type="ECO:0000313" key="3">
    <source>
        <dbReference type="EMBL" id="GMG23405.1"/>
    </source>
</evidence>
<dbReference type="Proteomes" id="UP001165205">
    <property type="component" value="Unassembled WGS sequence"/>
</dbReference>
<dbReference type="Gene3D" id="3.10.120.10">
    <property type="entry name" value="Cytochrome b5-like heme/steroid binding domain"/>
    <property type="match status" value="1"/>
</dbReference>
<dbReference type="Pfam" id="PF00173">
    <property type="entry name" value="Cyt-b5"/>
    <property type="match status" value="1"/>
</dbReference>
<feature type="region of interest" description="Disordered" evidence="1">
    <location>
        <begin position="65"/>
        <end position="88"/>
    </location>
</feature>
<evidence type="ECO:0000256" key="1">
    <source>
        <dbReference type="SAM" id="MobiDB-lite"/>
    </source>
</evidence>
<dbReference type="InterPro" id="IPR001199">
    <property type="entry name" value="Cyt_B5-like_heme/steroid-bd"/>
</dbReference>
<dbReference type="SMART" id="SM01117">
    <property type="entry name" value="Cyt-b5"/>
    <property type="match status" value="1"/>
</dbReference>
<name>A0AAN4YBF2_ASPOZ</name>
<gene>
    <name evidence="3" type="ORF">Aory04_000085700</name>
</gene>
<dbReference type="InterPro" id="IPR036400">
    <property type="entry name" value="Cyt_B5-like_heme/steroid_sf"/>
</dbReference>
<dbReference type="EMBL" id="BSYA01000005">
    <property type="protein sequence ID" value="GMG23405.1"/>
    <property type="molecule type" value="Genomic_DNA"/>
</dbReference>
<dbReference type="PROSITE" id="PS50255">
    <property type="entry name" value="CYTOCHROME_B5_2"/>
    <property type="match status" value="1"/>
</dbReference>
<evidence type="ECO:0000259" key="2">
    <source>
        <dbReference type="PROSITE" id="PS50255"/>
    </source>
</evidence>
<sequence length="124" mass="13882">MAQISDSINTIQRFTPEDVSKHNTPDNLWTIIGNEIYDLTDFQKEHPGGAKSTPTLFMRCFPSSDNISSSSRCRKRRDKKVPQISPRGVVGEIQNITGRRAGSPAKGPKMVILQNFQMSHHGFP</sequence>
<dbReference type="AlphaFoldDB" id="A0AAN4YBF2"/>
<accession>A0AAN4YBF2</accession>
<evidence type="ECO:0000313" key="4">
    <source>
        <dbReference type="Proteomes" id="UP001165205"/>
    </source>
</evidence>
<protein>
    <submittedName>
        <fullName evidence="3">Unnamed protein product</fullName>
    </submittedName>
</protein>
<feature type="domain" description="Cytochrome b5 heme-binding" evidence="2">
    <location>
        <begin position="11"/>
        <end position="51"/>
    </location>
</feature>
<dbReference type="SUPFAM" id="SSF55856">
    <property type="entry name" value="Cytochrome b5-like heme/steroid binding domain"/>
    <property type="match status" value="1"/>
</dbReference>
<comment type="caution">
    <text evidence="3">The sequence shown here is derived from an EMBL/GenBank/DDBJ whole genome shotgun (WGS) entry which is preliminary data.</text>
</comment>
<reference evidence="3" key="1">
    <citation type="submission" date="2023-04" db="EMBL/GenBank/DDBJ databases">
        <title>Aspergillus oryzae NBRC 4228.</title>
        <authorList>
            <person name="Ichikawa N."/>
            <person name="Sato H."/>
            <person name="Tonouchi N."/>
        </authorList>
    </citation>
    <scope>NUCLEOTIDE SEQUENCE</scope>
    <source>
        <strain evidence="3">NBRC 4228</strain>
    </source>
</reference>
<proteinExistence type="predicted"/>
<organism evidence="3 4">
    <name type="scientific">Aspergillus oryzae</name>
    <name type="common">Yellow koji mold</name>
    <dbReference type="NCBI Taxonomy" id="5062"/>
    <lineage>
        <taxon>Eukaryota</taxon>
        <taxon>Fungi</taxon>
        <taxon>Dikarya</taxon>
        <taxon>Ascomycota</taxon>
        <taxon>Pezizomycotina</taxon>
        <taxon>Eurotiomycetes</taxon>
        <taxon>Eurotiomycetidae</taxon>
        <taxon>Eurotiales</taxon>
        <taxon>Aspergillaceae</taxon>
        <taxon>Aspergillus</taxon>
        <taxon>Aspergillus subgen. Circumdati</taxon>
    </lineage>
</organism>